<name>A0A6J4MAS2_9BACT</name>
<dbReference type="GO" id="GO:0005737">
    <property type="term" value="C:cytoplasm"/>
    <property type="evidence" value="ECO:0007669"/>
    <property type="project" value="TreeGrafter"/>
</dbReference>
<accession>A0A6J4MAS2</accession>
<dbReference type="EMBL" id="CADCTW010000179">
    <property type="protein sequence ID" value="CAA9353771.1"/>
    <property type="molecule type" value="Genomic_DNA"/>
</dbReference>
<dbReference type="AlphaFoldDB" id="A0A6J4MAS2"/>
<evidence type="ECO:0000256" key="2">
    <source>
        <dbReference type="ARBA" id="ARBA00022801"/>
    </source>
</evidence>
<dbReference type="PANTHER" id="PTHR23422">
    <property type="entry name" value="DIPEPTIDYL PEPTIDASE III-RELATED"/>
    <property type="match status" value="1"/>
</dbReference>
<dbReference type="PANTHER" id="PTHR23422:SF9">
    <property type="entry name" value="ZN-DEPENDENT HYDROLASE"/>
    <property type="match status" value="1"/>
</dbReference>
<dbReference type="EC" id="3.6.1.-" evidence="4"/>
<keyword evidence="3" id="KW-0732">Signal</keyword>
<protein>
    <submittedName>
        <fullName evidence="4">Nudix hydrolase 3</fullName>
        <ecNumber evidence="4">3.6.1.-</ecNumber>
    </submittedName>
</protein>
<dbReference type="GO" id="GO:0046872">
    <property type="term" value="F:metal ion binding"/>
    <property type="evidence" value="ECO:0007669"/>
    <property type="project" value="UniProtKB-KW"/>
</dbReference>
<proteinExistence type="predicted"/>
<sequence>MTIPRPILAIVLLAACAPAAPAASPAPAAPTPAAAPATQDSMALRVGAYKPVRLTAELSGLSPAERQMIPLLIQASREMDELFWLQAYGSRDSLLQSLRDPHTRRFAEINYGPWDRLRGDAPFVPGAGAKPEGARFYPADMTKAEFEAAVAGGGARADSLRSLYTLVRRENGRLVAVPFHVAYAPNLRRAALLLRQAAGLAPQASLRRYLELRSQALLDDNYQSSDLAWLDMKDNNLDVVIGPIETYEDALFGYKAAFEAYVLVKDQAWSRRLARYAAFLPELQRGLPVPEQYRRETPGTDSELNAYDAVYYAGQANSGAKTIAINLPNDEEVQLRKGTRRLQLKNAMRAKFDAIMLPIARLLIAPDQVNNVTFDAFFENTMFHEVAHGLGIKNTVNGRGTVREALREQASGLEEEKADVLGLYMVTQLARRGEMSGAAIQNNYVTFLAGIFRSVRFGASSAHGRANMATFHFLEERGAFVRDPATGTYRVDMPRMQAAMDALATEILRMQGNGDHAAVRAFMERYGVVDPQLRRDLDRVNGAGIPLDVVFEQGIDVLDL</sequence>
<feature type="signal peptide" evidence="3">
    <location>
        <begin position="1"/>
        <end position="28"/>
    </location>
</feature>
<keyword evidence="1" id="KW-0479">Metal-binding</keyword>
<dbReference type="Pfam" id="PF03571">
    <property type="entry name" value="Peptidase_M49"/>
    <property type="match status" value="1"/>
</dbReference>
<feature type="chain" id="PRO_5026726842" evidence="3">
    <location>
        <begin position="29"/>
        <end position="560"/>
    </location>
</feature>
<organism evidence="4">
    <name type="scientific">uncultured Gemmatimonadota bacterium</name>
    <dbReference type="NCBI Taxonomy" id="203437"/>
    <lineage>
        <taxon>Bacteria</taxon>
        <taxon>Pseudomonadati</taxon>
        <taxon>Gemmatimonadota</taxon>
        <taxon>environmental samples</taxon>
    </lineage>
</organism>
<reference evidence="4" key="1">
    <citation type="submission" date="2020-02" db="EMBL/GenBank/DDBJ databases">
        <authorList>
            <person name="Meier V. D."/>
        </authorList>
    </citation>
    <scope>NUCLEOTIDE SEQUENCE</scope>
    <source>
        <strain evidence="4">AVDCRST_MAG68</strain>
    </source>
</reference>
<evidence type="ECO:0000256" key="3">
    <source>
        <dbReference type="SAM" id="SignalP"/>
    </source>
</evidence>
<evidence type="ECO:0000256" key="1">
    <source>
        <dbReference type="ARBA" id="ARBA00022723"/>
    </source>
</evidence>
<keyword evidence="2 4" id="KW-0378">Hydrolase</keyword>
<dbReference type="PROSITE" id="PS51257">
    <property type="entry name" value="PROKAR_LIPOPROTEIN"/>
    <property type="match status" value="1"/>
</dbReference>
<dbReference type="Gene3D" id="3.30.540.30">
    <property type="match status" value="1"/>
</dbReference>
<evidence type="ECO:0000313" key="4">
    <source>
        <dbReference type="EMBL" id="CAA9353771.1"/>
    </source>
</evidence>
<dbReference type="InterPro" id="IPR039461">
    <property type="entry name" value="Peptidase_M49"/>
</dbReference>
<dbReference type="GO" id="GO:0008239">
    <property type="term" value="F:dipeptidyl-peptidase activity"/>
    <property type="evidence" value="ECO:0007669"/>
    <property type="project" value="TreeGrafter"/>
</dbReference>
<gene>
    <name evidence="4" type="ORF">AVDCRST_MAG68-3855</name>
</gene>